<accession>A0A9P4YQA9</accession>
<name>A0A9P4YQA9_9HYPO</name>
<dbReference type="OrthoDB" id="1658288at2759"/>
<evidence type="ECO:0000256" key="1">
    <source>
        <dbReference type="SAM" id="MobiDB-lite"/>
    </source>
</evidence>
<evidence type="ECO:0000313" key="3">
    <source>
        <dbReference type="Proteomes" id="UP000749293"/>
    </source>
</evidence>
<dbReference type="RefSeq" id="XP_035318410.1">
    <property type="nucleotide sequence ID" value="XM_035466399.1"/>
</dbReference>
<dbReference type="EMBL" id="JAANYQ010000021">
    <property type="protein sequence ID" value="KAF4119758.1"/>
    <property type="molecule type" value="Genomic_DNA"/>
</dbReference>
<gene>
    <name evidence="2" type="ORF">GMORB2_4424</name>
</gene>
<dbReference type="Proteomes" id="UP000749293">
    <property type="component" value="Unassembled WGS sequence"/>
</dbReference>
<evidence type="ECO:0000313" key="2">
    <source>
        <dbReference type="EMBL" id="KAF4119758.1"/>
    </source>
</evidence>
<protein>
    <submittedName>
        <fullName evidence="2">Uncharacterized protein</fullName>
    </submittedName>
</protein>
<sequence length="156" mass="16944">MGRHSVVLVRTGGMGEARAAVTASGCRESFPMIRPALVVGVCGAVTSHQAYEQIADRYGIEESSDSEIDNADDEQITRGSAGVDDSYQRAPLTARADEFCLQVKPIPKAISADRLDDHQAADRLLELLTYLPLAITQAEHLGLFRNTERGKMELLS</sequence>
<feature type="region of interest" description="Disordered" evidence="1">
    <location>
        <begin position="61"/>
        <end position="84"/>
    </location>
</feature>
<dbReference type="GO" id="GO:0003824">
    <property type="term" value="F:catalytic activity"/>
    <property type="evidence" value="ECO:0007669"/>
    <property type="project" value="InterPro"/>
</dbReference>
<feature type="compositionally biased region" description="Acidic residues" evidence="1">
    <location>
        <begin position="62"/>
        <end position="74"/>
    </location>
</feature>
<reference evidence="2" key="1">
    <citation type="submission" date="2020-03" db="EMBL/GenBank/DDBJ databases">
        <title>Site-based positive gene gene selection in Geosmithia morbida across the United States reveals a broad range of putative effectors and factors for local host and environmental adapation.</title>
        <authorList>
            <person name="Onufrak A."/>
            <person name="Murdoch R.W."/>
            <person name="Gazis R."/>
            <person name="Huff M."/>
            <person name="Staton M."/>
            <person name="Klingeman W."/>
            <person name="Hadziabdic D."/>
        </authorList>
    </citation>
    <scope>NUCLEOTIDE SEQUENCE</scope>
    <source>
        <strain evidence="2">1262</strain>
    </source>
</reference>
<dbReference type="GO" id="GO:0009116">
    <property type="term" value="P:nucleoside metabolic process"/>
    <property type="evidence" value="ECO:0007669"/>
    <property type="project" value="InterPro"/>
</dbReference>
<organism evidence="2 3">
    <name type="scientific">Geosmithia morbida</name>
    <dbReference type="NCBI Taxonomy" id="1094350"/>
    <lineage>
        <taxon>Eukaryota</taxon>
        <taxon>Fungi</taxon>
        <taxon>Dikarya</taxon>
        <taxon>Ascomycota</taxon>
        <taxon>Pezizomycotina</taxon>
        <taxon>Sordariomycetes</taxon>
        <taxon>Hypocreomycetidae</taxon>
        <taxon>Hypocreales</taxon>
        <taxon>Bionectriaceae</taxon>
        <taxon>Geosmithia</taxon>
    </lineage>
</organism>
<dbReference type="GeneID" id="55970652"/>
<comment type="caution">
    <text evidence="2">The sequence shown here is derived from an EMBL/GenBank/DDBJ whole genome shotgun (WGS) entry which is preliminary data.</text>
</comment>
<proteinExistence type="predicted"/>
<keyword evidence="3" id="KW-1185">Reference proteome</keyword>
<dbReference type="AlphaFoldDB" id="A0A9P4YQA9"/>
<dbReference type="InterPro" id="IPR035994">
    <property type="entry name" value="Nucleoside_phosphorylase_sf"/>
</dbReference>
<dbReference type="Gene3D" id="3.40.50.1580">
    <property type="entry name" value="Nucleoside phosphorylase domain"/>
    <property type="match status" value="1"/>
</dbReference>